<organism evidence="3 4">
    <name type="scientific">Olea europaea subsp. europaea</name>
    <dbReference type="NCBI Taxonomy" id="158383"/>
    <lineage>
        <taxon>Eukaryota</taxon>
        <taxon>Viridiplantae</taxon>
        <taxon>Streptophyta</taxon>
        <taxon>Embryophyta</taxon>
        <taxon>Tracheophyta</taxon>
        <taxon>Spermatophyta</taxon>
        <taxon>Magnoliopsida</taxon>
        <taxon>eudicotyledons</taxon>
        <taxon>Gunneridae</taxon>
        <taxon>Pentapetalae</taxon>
        <taxon>asterids</taxon>
        <taxon>lamiids</taxon>
        <taxon>Lamiales</taxon>
        <taxon>Oleaceae</taxon>
        <taxon>Oleeae</taxon>
        <taxon>Olea</taxon>
    </lineage>
</organism>
<keyword evidence="2" id="KW-0472">Membrane</keyword>
<sequence>MTKQLHAHIQGMTTDGPIGTDFSFESYLDSSGDEEFSVIGIEVFSEIGSEAPECEFTRNCLKLLQEYEQAPSNSATEDDWLISIKNYVDDTTEKPQIQRIPTLLREKQSNKNCYDPLLFSIGPYHHGKKPQLEAFEKLKEPIAQKFVHACEVSIKQLHEAVEKMGENARESYEKVFTEEYDDESFNKMMFLDACFVLYFIIYAFLKTKRTNIKQKEADPLHGWICYLGFVRRDFLLLENQIPLLALKVLMKLLFKSEKPDWDTQLIQNFLDHKAIMPPQENSCNNAVKKFLAQMMRCSVQKKEKSKLDMDELHLLHLVWKQLIGSSPEDKNKKKSVKRLRHPDREQLIGSFPEDKNSEKFPK</sequence>
<evidence type="ECO:0000313" key="3">
    <source>
        <dbReference type="EMBL" id="CAA3014348.1"/>
    </source>
</evidence>
<feature type="transmembrane region" description="Helical" evidence="2">
    <location>
        <begin position="188"/>
        <end position="205"/>
    </location>
</feature>
<dbReference type="OrthoDB" id="1849062at2759"/>
<keyword evidence="2" id="KW-0812">Transmembrane</keyword>
<feature type="compositionally biased region" description="Basic residues" evidence="1">
    <location>
        <begin position="332"/>
        <end position="341"/>
    </location>
</feature>
<dbReference type="Pfam" id="PF03140">
    <property type="entry name" value="DUF247"/>
    <property type="match status" value="1"/>
</dbReference>
<dbReference type="EMBL" id="CACTIH010007479">
    <property type="protein sequence ID" value="CAA3014348.1"/>
    <property type="molecule type" value="Genomic_DNA"/>
</dbReference>
<gene>
    <name evidence="3" type="ORF">OLEA9_A015604</name>
</gene>
<keyword evidence="2" id="KW-1133">Transmembrane helix</keyword>
<feature type="region of interest" description="Disordered" evidence="1">
    <location>
        <begin position="327"/>
        <end position="362"/>
    </location>
</feature>
<dbReference type="Gramene" id="OE9A015604T1">
    <property type="protein sequence ID" value="OE9A015604C1"/>
    <property type="gene ID" value="OE9A015604"/>
</dbReference>
<evidence type="ECO:0000256" key="2">
    <source>
        <dbReference type="SAM" id="Phobius"/>
    </source>
</evidence>
<dbReference type="PANTHER" id="PTHR31170">
    <property type="entry name" value="BNAC04G53230D PROTEIN"/>
    <property type="match status" value="1"/>
</dbReference>
<keyword evidence="4" id="KW-1185">Reference proteome</keyword>
<dbReference type="AlphaFoldDB" id="A0A8S0U7V8"/>
<evidence type="ECO:0000256" key="1">
    <source>
        <dbReference type="SAM" id="MobiDB-lite"/>
    </source>
</evidence>
<evidence type="ECO:0000313" key="4">
    <source>
        <dbReference type="Proteomes" id="UP000594638"/>
    </source>
</evidence>
<dbReference type="Proteomes" id="UP000594638">
    <property type="component" value="Unassembled WGS sequence"/>
</dbReference>
<feature type="compositionally biased region" description="Basic and acidic residues" evidence="1">
    <location>
        <begin position="342"/>
        <end position="362"/>
    </location>
</feature>
<comment type="caution">
    <text evidence="3">The sequence shown here is derived from an EMBL/GenBank/DDBJ whole genome shotgun (WGS) entry which is preliminary data.</text>
</comment>
<proteinExistence type="predicted"/>
<reference evidence="3 4" key="1">
    <citation type="submission" date="2019-12" db="EMBL/GenBank/DDBJ databases">
        <authorList>
            <person name="Alioto T."/>
            <person name="Alioto T."/>
            <person name="Gomez Garrido J."/>
        </authorList>
    </citation>
    <scope>NUCLEOTIDE SEQUENCE [LARGE SCALE GENOMIC DNA]</scope>
</reference>
<dbReference type="PANTHER" id="PTHR31170:SF25">
    <property type="entry name" value="BNAA09G04570D PROTEIN"/>
    <property type="match status" value="1"/>
</dbReference>
<protein>
    <submittedName>
        <fullName evidence="3">Uncharacterized protein</fullName>
    </submittedName>
</protein>
<accession>A0A8S0U7V8</accession>
<name>A0A8S0U7V8_OLEEU</name>
<dbReference type="InterPro" id="IPR004158">
    <property type="entry name" value="DUF247_pln"/>
</dbReference>